<name>A0A2G8K2Z6_STIJA</name>
<proteinExistence type="predicted"/>
<accession>A0A2G8K2Z6</accession>
<dbReference type="EMBL" id="MRZV01000939">
    <property type="protein sequence ID" value="PIK42378.1"/>
    <property type="molecule type" value="Genomic_DNA"/>
</dbReference>
<evidence type="ECO:0000313" key="2">
    <source>
        <dbReference type="EMBL" id="PIK42378.1"/>
    </source>
</evidence>
<feature type="region of interest" description="Disordered" evidence="1">
    <location>
        <begin position="123"/>
        <end position="169"/>
    </location>
</feature>
<protein>
    <submittedName>
        <fullName evidence="2">Uncharacterized protein</fullName>
    </submittedName>
</protein>
<reference evidence="2 3" key="1">
    <citation type="journal article" date="2017" name="PLoS Biol.">
        <title>The sea cucumber genome provides insights into morphological evolution and visceral regeneration.</title>
        <authorList>
            <person name="Zhang X."/>
            <person name="Sun L."/>
            <person name="Yuan J."/>
            <person name="Sun Y."/>
            <person name="Gao Y."/>
            <person name="Zhang L."/>
            <person name="Li S."/>
            <person name="Dai H."/>
            <person name="Hamel J.F."/>
            <person name="Liu C."/>
            <person name="Yu Y."/>
            <person name="Liu S."/>
            <person name="Lin W."/>
            <person name="Guo K."/>
            <person name="Jin S."/>
            <person name="Xu P."/>
            <person name="Storey K.B."/>
            <person name="Huan P."/>
            <person name="Zhang T."/>
            <person name="Zhou Y."/>
            <person name="Zhang J."/>
            <person name="Lin C."/>
            <person name="Li X."/>
            <person name="Xing L."/>
            <person name="Huo D."/>
            <person name="Sun M."/>
            <person name="Wang L."/>
            <person name="Mercier A."/>
            <person name="Li F."/>
            <person name="Yang H."/>
            <person name="Xiang J."/>
        </authorList>
    </citation>
    <scope>NUCLEOTIDE SEQUENCE [LARGE SCALE GENOMIC DNA]</scope>
    <source>
        <strain evidence="2">Shaxun</strain>
        <tissue evidence="2">Muscle</tissue>
    </source>
</reference>
<keyword evidence="3" id="KW-1185">Reference proteome</keyword>
<comment type="caution">
    <text evidence="2">The sequence shown here is derived from an EMBL/GenBank/DDBJ whole genome shotgun (WGS) entry which is preliminary data.</text>
</comment>
<dbReference type="Proteomes" id="UP000230750">
    <property type="component" value="Unassembled WGS sequence"/>
</dbReference>
<evidence type="ECO:0000256" key="1">
    <source>
        <dbReference type="SAM" id="MobiDB-lite"/>
    </source>
</evidence>
<organism evidence="2 3">
    <name type="scientific">Stichopus japonicus</name>
    <name type="common">Sea cucumber</name>
    <dbReference type="NCBI Taxonomy" id="307972"/>
    <lineage>
        <taxon>Eukaryota</taxon>
        <taxon>Metazoa</taxon>
        <taxon>Echinodermata</taxon>
        <taxon>Eleutherozoa</taxon>
        <taxon>Echinozoa</taxon>
        <taxon>Holothuroidea</taxon>
        <taxon>Aspidochirotacea</taxon>
        <taxon>Aspidochirotida</taxon>
        <taxon>Stichopodidae</taxon>
        <taxon>Apostichopus</taxon>
    </lineage>
</organism>
<evidence type="ECO:0000313" key="3">
    <source>
        <dbReference type="Proteomes" id="UP000230750"/>
    </source>
</evidence>
<sequence length="169" mass="19976">MSGSNFRFLPPVSNYSNEIAKPAAGRKVYSGRSWKNTEKEMRQKRCYFKFGRWWGSKKDCEKRMAERKPPTKLSWNVTNEVLNHEPIVPSSVHLSARKTPRSQGLLQLLKSKQELLDLVTDMKSKRRKHTGNMKPYPGTKKRRQRKKKNMWKKKPSLNSWRKFKTNIPD</sequence>
<feature type="compositionally biased region" description="Basic residues" evidence="1">
    <location>
        <begin position="139"/>
        <end position="155"/>
    </location>
</feature>
<gene>
    <name evidence="2" type="ORF">BSL78_20775</name>
</gene>
<dbReference type="AlphaFoldDB" id="A0A2G8K2Z6"/>